<dbReference type="STRING" id="1121325.SAMN04515677_102391"/>
<keyword evidence="2" id="KW-1185">Reference proteome</keyword>
<organism evidence="1 2">
    <name type="scientific">Romboutsia lituseburensis DSM 797</name>
    <dbReference type="NCBI Taxonomy" id="1121325"/>
    <lineage>
        <taxon>Bacteria</taxon>
        <taxon>Bacillati</taxon>
        <taxon>Bacillota</taxon>
        <taxon>Clostridia</taxon>
        <taxon>Peptostreptococcales</taxon>
        <taxon>Peptostreptococcaceae</taxon>
        <taxon>Romboutsia</taxon>
    </lineage>
</organism>
<dbReference type="EMBL" id="FNGW01000002">
    <property type="protein sequence ID" value="SDL56760.1"/>
    <property type="molecule type" value="Genomic_DNA"/>
</dbReference>
<name>A0A1G9L462_9FIRM</name>
<proteinExistence type="predicted"/>
<dbReference type="AlphaFoldDB" id="A0A1G9L462"/>
<gene>
    <name evidence="1" type="ORF">SAMN04515677_102391</name>
</gene>
<reference evidence="1 2" key="1">
    <citation type="submission" date="2016-10" db="EMBL/GenBank/DDBJ databases">
        <authorList>
            <person name="de Groot N.N."/>
        </authorList>
    </citation>
    <scope>NUCLEOTIDE SEQUENCE [LARGE SCALE GENOMIC DNA]</scope>
    <source>
        <strain evidence="1 2">DSM 797</strain>
    </source>
</reference>
<evidence type="ECO:0000313" key="2">
    <source>
        <dbReference type="Proteomes" id="UP000199068"/>
    </source>
</evidence>
<dbReference type="Proteomes" id="UP000199068">
    <property type="component" value="Unassembled WGS sequence"/>
</dbReference>
<protein>
    <submittedName>
        <fullName evidence="1">Uncharacterized protein</fullName>
    </submittedName>
</protein>
<accession>A0A1G9L462</accession>
<dbReference type="RefSeq" id="WP_170139163.1">
    <property type="nucleotide sequence ID" value="NZ_FNGW01000002.1"/>
</dbReference>
<evidence type="ECO:0000313" key="1">
    <source>
        <dbReference type="EMBL" id="SDL56760.1"/>
    </source>
</evidence>
<sequence length="56" mass="6391">MNSYIIIRSDTKSISPPMPKQEAIKKLKQYGKEGISSYIVSNCKNLEFDLLNKTNL</sequence>